<dbReference type="Gene3D" id="1.20.58.200">
    <property type="entry name" value="Translin, domain 2"/>
    <property type="match status" value="1"/>
</dbReference>
<dbReference type="OrthoDB" id="829at2759"/>
<dbReference type="InterPro" id="IPR036081">
    <property type="entry name" value="Translin_sf"/>
</dbReference>
<gene>
    <name evidence="15" type="primary">8232900</name>
    <name evidence="14" type="ORF">Phum_PHUM052910</name>
</gene>
<organism>
    <name type="scientific">Pediculus humanus subsp. corporis</name>
    <name type="common">Body louse</name>
    <dbReference type="NCBI Taxonomy" id="121224"/>
    <lineage>
        <taxon>Eukaryota</taxon>
        <taxon>Metazoa</taxon>
        <taxon>Ecdysozoa</taxon>
        <taxon>Arthropoda</taxon>
        <taxon>Hexapoda</taxon>
        <taxon>Insecta</taxon>
        <taxon>Pterygota</taxon>
        <taxon>Neoptera</taxon>
        <taxon>Paraneoptera</taxon>
        <taxon>Psocodea</taxon>
        <taxon>Troctomorpha</taxon>
        <taxon>Phthiraptera</taxon>
        <taxon>Anoplura</taxon>
        <taxon>Pediculidae</taxon>
        <taxon>Pediculus</taxon>
    </lineage>
</organism>
<dbReference type="FunCoup" id="E0VB68">
    <property type="interactions" value="2772"/>
</dbReference>
<keyword evidence="16" id="KW-1185">Reference proteome</keyword>
<evidence type="ECO:0000256" key="6">
    <source>
        <dbReference type="ARBA" id="ARBA00022490"/>
    </source>
</evidence>
<dbReference type="GO" id="GO:0005737">
    <property type="term" value="C:cytoplasm"/>
    <property type="evidence" value="ECO:0007669"/>
    <property type="project" value="UniProtKB-SubCell"/>
</dbReference>
<dbReference type="GO" id="GO:0005634">
    <property type="term" value="C:nucleus"/>
    <property type="evidence" value="ECO:0007669"/>
    <property type="project" value="UniProtKB-SubCell"/>
</dbReference>
<comment type="subunit">
    <text evidence="4">Ring-shaped heterooctamer of six TSN and two TSNAX subunits, DNA/RNA binding occurs inside the ring.</text>
</comment>
<evidence type="ECO:0000256" key="11">
    <source>
        <dbReference type="ARBA" id="ARBA00025410"/>
    </source>
</evidence>
<reference evidence="14" key="1">
    <citation type="submission" date="2007-04" db="EMBL/GenBank/DDBJ databases">
        <title>Annotation of Pediculus humanus corporis strain USDA.</title>
        <authorList>
            <person name="Kirkness E."/>
            <person name="Hannick L."/>
            <person name="Hass B."/>
            <person name="Bruggner R."/>
            <person name="Lawson D."/>
            <person name="Bidwell S."/>
            <person name="Joardar V."/>
            <person name="Caler E."/>
            <person name="Walenz B."/>
            <person name="Inman J."/>
            <person name="Schobel S."/>
            <person name="Galinsky K."/>
            <person name="Amedeo P."/>
            <person name="Strausberg R."/>
        </authorList>
    </citation>
    <scope>NUCLEOTIDE SEQUENCE</scope>
    <source>
        <strain evidence="14">USDA</strain>
    </source>
</reference>
<keyword evidence="13" id="KW-0479">Metal-binding</keyword>
<proteinExistence type="inferred from homology"/>
<dbReference type="KEGG" id="phu:Phum_PHUM052910"/>
<comment type="similarity">
    <text evidence="3">Belongs to the translin family.</text>
</comment>
<evidence type="ECO:0000256" key="1">
    <source>
        <dbReference type="ARBA" id="ARBA00004123"/>
    </source>
</evidence>
<dbReference type="OMA" id="FFRYHEN"/>
<reference evidence="15" key="3">
    <citation type="submission" date="2021-02" db="UniProtKB">
        <authorList>
            <consortium name="EnsemblMetazoa"/>
        </authorList>
    </citation>
    <scope>IDENTIFICATION</scope>
    <source>
        <strain evidence="15">USDA</strain>
    </source>
</reference>
<evidence type="ECO:0000256" key="12">
    <source>
        <dbReference type="ARBA" id="ARBA00030513"/>
    </source>
</evidence>
<dbReference type="InterPro" id="IPR002848">
    <property type="entry name" value="Translin_fam"/>
</dbReference>
<dbReference type="CDD" id="cd14819">
    <property type="entry name" value="Translin"/>
    <property type="match status" value="1"/>
</dbReference>
<dbReference type="RefSeq" id="XP_002423362.1">
    <property type="nucleotide sequence ID" value="XM_002423317.1"/>
</dbReference>
<dbReference type="GO" id="GO:0003723">
    <property type="term" value="F:RNA binding"/>
    <property type="evidence" value="ECO:0007669"/>
    <property type="project" value="UniProtKB-KW"/>
</dbReference>
<evidence type="ECO:0000256" key="9">
    <source>
        <dbReference type="ARBA" id="ARBA00023242"/>
    </source>
</evidence>
<evidence type="ECO:0000256" key="3">
    <source>
        <dbReference type="ARBA" id="ARBA00005902"/>
    </source>
</evidence>
<reference evidence="14" key="2">
    <citation type="submission" date="2007-04" db="EMBL/GenBank/DDBJ databases">
        <title>The genome of the human body louse.</title>
        <authorList>
            <consortium name="The Human Body Louse Genome Consortium"/>
            <person name="Kirkness E."/>
            <person name="Walenz B."/>
            <person name="Hass B."/>
            <person name="Bruggner R."/>
            <person name="Strausberg R."/>
        </authorList>
    </citation>
    <scope>NUCLEOTIDE SEQUENCE</scope>
    <source>
        <strain evidence="14">USDA</strain>
    </source>
</reference>
<evidence type="ECO:0000256" key="5">
    <source>
        <dbReference type="ARBA" id="ARBA00022196"/>
    </source>
</evidence>
<evidence type="ECO:0000256" key="8">
    <source>
        <dbReference type="ARBA" id="ARBA00023125"/>
    </source>
</evidence>
<evidence type="ECO:0000313" key="14">
    <source>
        <dbReference type="EMBL" id="EEB10624.1"/>
    </source>
</evidence>
<evidence type="ECO:0000256" key="10">
    <source>
        <dbReference type="ARBA" id="ARBA00025374"/>
    </source>
</evidence>
<dbReference type="STRING" id="121224.E0VB68"/>
<dbReference type="InParanoid" id="E0VB68"/>
<protein>
    <recommendedName>
        <fullName evidence="5">Translin</fullName>
    </recommendedName>
    <alternativeName>
        <fullName evidence="12">Component 3 of promoter of RISC</fullName>
    </alternativeName>
</protein>
<dbReference type="InterPro" id="IPR033956">
    <property type="entry name" value="Translin"/>
</dbReference>
<dbReference type="EMBL" id="DS235022">
    <property type="protein sequence ID" value="EEB10624.1"/>
    <property type="molecule type" value="Genomic_DNA"/>
</dbReference>
<dbReference type="PANTHER" id="PTHR10741">
    <property type="entry name" value="TRANSLIN AND TRANSLIN ASSOCIATED PROTEIN X"/>
    <property type="match status" value="1"/>
</dbReference>
<dbReference type="HOGENOM" id="CLU_079179_0_0_1"/>
<dbReference type="eggNOG" id="KOG3067">
    <property type="taxonomic scope" value="Eukaryota"/>
</dbReference>
<comment type="subcellular location">
    <subcellularLocation>
        <location evidence="2">Cytoplasm</location>
    </subcellularLocation>
    <subcellularLocation>
        <location evidence="1">Nucleus</location>
    </subcellularLocation>
</comment>
<evidence type="ECO:0000256" key="13">
    <source>
        <dbReference type="PIRSR" id="PIRSR602848-1"/>
    </source>
</evidence>
<sequence>MESDVAEIFSSVKNCLEKELELKEVIYNIVKNLEQASCEVVTVLQIVHKSGSPEKSKLNCVLIISCVKKSHDIIDINIKPLFKKLNDVLAPSYICHYYKYHDIWKFVCQKMTFAITLINYLEFGILASHSDVTNALGIQLNRKDGFHLDLEDYLIGLLQLPSELSRLAVNSVIYGDYTRPLQISQFVTELNAGFRLLNLKNDSLRKRFDALKYDVKKIEEVVYDLSIRGLKPIEGES</sequence>
<evidence type="ECO:0000256" key="7">
    <source>
        <dbReference type="ARBA" id="ARBA00022884"/>
    </source>
</evidence>
<dbReference type="GO" id="GO:0016070">
    <property type="term" value="P:RNA metabolic process"/>
    <property type="evidence" value="ECO:0007669"/>
    <property type="project" value="InterPro"/>
</dbReference>
<dbReference type="SUPFAM" id="SSF74784">
    <property type="entry name" value="Translin"/>
    <property type="match status" value="1"/>
</dbReference>
<keyword evidence="13" id="KW-0460">Magnesium</keyword>
<comment type="function">
    <text evidence="10">DNA-binding protein that specifically recognizes consensus sequences at the breakpoint junctions in chromosomal translocations, mostly involving immunoglobulin (Ig)/T-cell receptor gene segments. Seems to recognize single-stranded DNA ends generated by staggered breaks occurring at recombination hot spots.</text>
</comment>
<accession>E0VB68</accession>
<evidence type="ECO:0000313" key="16">
    <source>
        <dbReference type="Proteomes" id="UP000009046"/>
    </source>
</evidence>
<dbReference type="Pfam" id="PF01997">
    <property type="entry name" value="Translin"/>
    <property type="match status" value="1"/>
</dbReference>
<dbReference type="GO" id="GO:0003697">
    <property type="term" value="F:single-stranded DNA binding"/>
    <property type="evidence" value="ECO:0007669"/>
    <property type="project" value="InterPro"/>
</dbReference>
<dbReference type="EMBL" id="AAZO01000623">
    <property type="status" value="NOT_ANNOTATED_CDS"/>
    <property type="molecule type" value="Genomic_DNA"/>
</dbReference>
<dbReference type="EnsemblMetazoa" id="PHUM052910-RA">
    <property type="protein sequence ID" value="PHUM052910-PA"/>
    <property type="gene ID" value="PHUM052910"/>
</dbReference>
<dbReference type="Gene3D" id="1.20.58.190">
    <property type="entry name" value="Translin, domain 1"/>
    <property type="match status" value="1"/>
</dbReference>
<dbReference type="InterPro" id="IPR016068">
    <property type="entry name" value="Translin_N"/>
</dbReference>
<comment type="function">
    <text evidence="11">Exhibits both single-stranded and double-stranded endoribonuclease activity. May act as an activator of RNA-induced silencing complex (RISC) by facilitating endonucleolytic cleavage of the siRNA passenger strand.</text>
</comment>
<keyword evidence="8" id="KW-0238">DNA-binding</keyword>
<keyword evidence="6" id="KW-0963">Cytoplasm</keyword>
<evidence type="ECO:0000256" key="2">
    <source>
        <dbReference type="ARBA" id="ARBA00004496"/>
    </source>
</evidence>
<keyword evidence="7" id="KW-0694">RNA-binding</keyword>
<dbReference type="CTD" id="8232900"/>
<feature type="binding site" evidence="13">
    <location>
        <position position="163"/>
    </location>
    <ligand>
        <name>Mg(2+)</name>
        <dbReference type="ChEBI" id="CHEBI:18420"/>
    </ligand>
</feature>
<dbReference type="InterPro" id="IPR016069">
    <property type="entry name" value="Translin_C"/>
</dbReference>
<name>E0VB68_PEDHC</name>
<dbReference type="GeneID" id="8232900"/>
<dbReference type="VEuPathDB" id="VectorBase:PHUM052910"/>
<dbReference type="Proteomes" id="UP000009046">
    <property type="component" value="Unassembled WGS sequence"/>
</dbReference>
<dbReference type="GO" id="GO:0046872">
    <property type="term" value="F:metal ion binding"/>
    <property type="evidence" value="ECO:0007669"/>
    <property type="project" value="UniProtKB-KW"/>
</dbReference>
<keyword evidence="9" id="KW-0539">Nucleus</keyword>
<dbReference type="GO" id="GO:0043565">
    <property type="term" value="F:sequence-specific DNA binding"/>
    <property type="evidence" value="ECO:0007669"/>
    <property type="project" value="InterPro"/>
</dbReference>
<evidence type="ECO:0000256" key="4">
    <source>
        <dbReference type="ARBA" id="ARBA00011685"/>
    </source>
</evidence>
<dbReference type="FunFam" id="1.20.58.200:FF:000002">
    <property type="entry name" value="Putative translin"/>
    <property type="match status" value="1"/>
</dbReference>
<evidence type="ECO:0000313" key="15">
    <source>
        <dbReference type="EnsemblMetazoa" id="PHUM052910-PA"/>
    </source>
</evidence>
<dbReference type="AlphaFoldDB" id="E0VB68"/>